<evidence type="ECO:0000313" key="2">
    <source>
        <dbReference type="EMBL" id="VDK25656.1"/>
    </source>
</evidence>
<gene>
    <name evidence="2" type="ORF">ASIM_LOCUS5512</name>
</gene>
<proteinExistence type="predicted"/>
<dbReference type="AlphaFoldDB" id="A0A3P6NHH1"/>
<feature type="compositionally biased region" description="Basic and acidic residues" evidence="1">
    <location>
        <begin position="78"/>
        <end position="92"/>
    </location>
</feature>
<keyword evidence="3" id="KW-1185">Reference proteome</keyword>
<protein>
    <submittedName>
        <fullName evidence="2">Uncharacterized protein</fullName>
    </submittedName>
</protein>
<accession>A0A3P6NHH1</accession>
<evidence type="ECO:0000256" key="1">
    <source>
        <dbReference type="SAM" id="MobiDB-lite"/>
    </source>
</evidence>
<dbReference type="OrthoDB" id="5877342at2759"/>
<reference evidence="2 3" key="1">
    <citation type="submission" date="2018-11" db="EMBL/GenBank/DDBJ databases">
        <authorList>
            <consortium name="Pathogen Informatics"/>
        </authorList>
    </citation>
    <scope>NUCLEOTIDE SEQUENCE [LARGE SCALE GENOMIC DNA]</scope>
</reference>
<organism evidence="2 3">
    <name type="scientific">Anisakis simplex</name>
    <name type="common">Herring worm</name>
    <dbReference type="NCBI Taxonomy" id="6269"/>
    <lineage>
        <taxon>Eukaryota</taxon>
        <taxon>Metazoa</taxon>
        <taxon>Ecdysozoa</taxon>
        <taxon>Nematoda</taxon>
        <taxon>Chromadorea</taxon>
        <taxon>Rhabditida</taxon>
        <taxon>Spirurina</taxon>
        <taxon>Ascaridomorpha</taxon>
        <taxon>Ascaridoidea</taxon>
        <taxon>Anisakidae</taxon>
        <taxon>Anisakis</taxon>
        <taxon>Anisakis simplex complex</taxon>
    </lineage>
</organism>
<dbReference type="EMBL" id="UYRR01010857">
    <property type="protein sequence ID" value="VDK25656.1"/>
    <property type="molecule type" value="Genomic_DNA"/>
</dbReference>
<feature type="compositionally biased region" description="Basic and acidic residues" evidence="1">
    <location>
        <begin position="26"/>
        <end position="60"/>
    </location>
</feature>
<evidence type="ECO:0000313" key="3">
    <source>
        <dbReference type="Proteomes" id="UP000267096"/>
    </source>
</evidence>
<dbReference type="Proteomes" id="UP000267096">
    <property type="component" value="Unassembled WGS sequence"/>
</dbReference>
<feature type="compositionally biased region" description="Basic and acidic residues" evidence="1">
    <location>
        <begin position="8"/>
        <end position="18"/>
    </location>
</feature>
<name>A0A3P6NHH1_ANISI</name>
<feature type="region of interest" description="Disordered" evidence="1">
    <location>
        <begin position="1"/>
        <end position="92"/>
    </location>
</feature>
<feature type="non-terminal residue" evidence="2">
    <location>
        <position position="92"/>
    </location>
</feature>
<sequence length="92" mass="10663">MQKSKGKQGSDNKGDKKVLITQGNDAKQERQRDEPVKEPTESQKKRREAALEKDKREKIEQGFYQEHSDEDDTLEPIKSLKEEKTDESQSSK</sequence>